<name>A0A501XXJ6_9SPHN</name>
<dbReference type="RefSeq" id="WP_140926120.1">
    <property type="nucleotide sequence ID" value="NZ_VFSU01000001.1"/>
</dbReference>
<dbReference type="OrthoDB" id="30052at2"/>
<dbReference type="InterPro" id="IPR051262">
    <property type="entry name" value="SMP-30/CGR1_Lactonase"/>
</dbReference>
<protein>
    <submittedName>
        <fullName evidence="2">SMP-30/gluconolactonase/LRE family protein</fullName>
    </submittedName>
</protein>
<dbReference type="InterPro" id="IPR013658">
    <property type="entry name" value="SGL"/>
</dbReference>
<dbReference type="Gene3D" id="2.120.10.30">
    <property type="entry name" value="TolB, C-terminal domain"/>
    <property type="match status" value="1"/>
</dbReference>
<feature type="domain" description="SMP-30/Gluconolactonase/LRE-like region" evidence="1">
    <location>
        <begin position="12"/>
        <end position="282"/>
    </location>
</feature>
<dbReference type="PANTHER" id="PTHR47572:SF5">
    <property type="entry name" value="BLR2277 PROTEIN"/>
    <property type="match status" value="1"/>
</dbReference>
<evidence type="ECO:0000313" key="2">
    <source>
        <dbReference type="EMBL" id="TPE65209.1"/>
    </source>
</evidence>
<proteinExistence type="predicted"/>
<reference evidence="2 3" key="1">
    <citation type="submission" date="2019-06" db="EMBL/GenBank/DDBJ databases">
        <authorList>
            <person name="Lee I."/>
            <person name="Jang G.I."/>
            <person name="Hwang C.Y."/>
        </authorList>
    </citation>
    <scope>NUCLEOTIDE SEQUENCE [LARGE SCALE GENOMIC DNA]</scope>
    <source>
        <strain evidence="2 3">PAMC 28131</strain>
    </source>
</reference>
<gene>
    <name evidence="2" type="ORF">FJQ54_00050</name>
</gene>
<dbReference type="Pfam" id="PF08450">
    <property type="entry name" value="SGL"/>
    <property type="match status" value="1"/>
</dbReference>
<dbReference type="InterPro" id="IPR011042">
    <property type="entry name" value="6-blade_b-propeller_TolB-like"/>
</dbReference>
<organism evidence="2 3">
    <name type="scientific">Sandaracinobacter neustonicus</name>
    <dbReference type="NCBI Taxonomy" id="1715348"/>
    <lineage>
        <taxon>Bacteria</taxon>
        <taxon>Pseudomonadati</taxon>
        <taxon>Pseudomonadota</taxon>
        <taxon>Alphaproteobacteria</taxon>
        <taxon>Sphingomonadales</taxon>
        <taxon>Sphingosinicellaceae</taxon>
        <taxon>Sandaracinobacter</taxon>
    </lineage>
</organism>
<evidence type="ECO:0000259" key="1">
    <source>
        <dbReference type="Pfam" id="PF08450"/>
    </source>
</evidence>
<accession>A0A501XXJ6</accession>
<comment type="caution">
    <text evidence="2">The sequence shown here is derived from an EMBL/GenBank/DDBJ whole genome shotgun (WGS) entry which is preliminary data.</text>
</comment>
<dbReference type="EMBL" id="VFSU01000001">
    <property type="protein sequence ID" value="TPE65209.1"/>
    <property type="molecule type" value="Genomic_DNA"/>
</dbReference>
<evidence type="ECO:0000313" key="3">
    <source>
        <dbReference type="Proteomes" id="UP000319897"/>
    </source>
</evidence>
<dbReference type="PANTHER" id="PTHR47572">
    <property type="entry name" value="LIPOPROTEIN-RELATED"/>
    <property type="match status" value="1"/>
</dbReference>
<keyword evidence="3" id="KW-1185">Reference proteome</keyword>
<sequence>MDFEILAEGLAFPEGPVFMDDGSVIVVEIARGEITRVKRDGTTQTIATPGGGPNGAAIGPDGALYVCNNGGFQWAEMQGMLIPGNAAEDYTTGRIERIDISTGKVERLYDSFEGFSLSGPNDIVFDADGGFWFTDLGKHFDHHSDHGGIYYATPDGRTLKRAVYGPDFNGIGLSPDGKTVYAAVCSRCYILAFDITGPGEVAPSPLAAVPGRVVADFPGRILLDSLGMLASGKIAQATLVDRPGIGVADPASGEIVYHPFPDLLTTNIAFGGGDMHDAAVTLSTTGKLALARWDEPGLRLHYNA</sequence>
<dbReference type="AlphaFoldDB" id="A0A501XXJ6"/>
<dbReference type="Proteomes" id="UP000319897">
    <property type="component" value="Unassembled WGS sequence"/>
</dbReference>
<dbReference type="SUPFAM" id="SSF63829">
    <property type="entry name" value="Calcium-dependent phosphotriesterase"/>
    <property type="match status" value="1"/>
</dbReference>